<evidence type="ECO:0000259" key="20">
    <source>
        <dbReference type="Pfam" id="PF17900"/>
    </source>
</evidence>
<keyword evidence="7 14" id="KW-0862">Zinc</keyword>
<dbReference type="Proteomes" id="UP000515140">
    <property type="component" value="Unplaced"/>
</dbReference>
<dbReference type="InterPro" id="IPR027268">
    <property type="entry name" value="Peptidase_M4/M1_CTD_sf"/>
</dbReference>
<feature type="binding site" evidence="14">
    <location>
        <position position="541"/>
    </location>
    <ligand>
        <name>Zn(2+)</name>
        <dbReference type="ChEBI" id="CHEBI:29105"/>
        <note>catalytic</note>
    </ligand>
</feature>
<dbReference type="SUPFAM" id="SSF55486">
    <property type="entry name" value="Metalloproteases ('zincins'), catalytic domain"/>
    <property type="match status" value="1"/>
</dbReference>
<dbReference type="GO" id="GO:0070006">
    <property type="term" value="F:metalloaminopeptidase activity"/>
    <property type="evidence" value="ECO:0007669"/>
    <property type="project" value="TreeGrafter"/>
</dbReference>
<dbReference type="InterPro" id="IPR050344">
    <property type="entry name" value="Peptidase_M1_aminopeptidases"/>
</dbReference>
<sequence>MGGTGYSANSMGVTYNSGFYLSRKVVVLTVVVLSALLLAVAVLSSFYVRCSHTPSQPTEKFTTVTRDVLAIQSVALKQQAEEEKKETKTSITRDPGTRPSATRPSWFWDHLSQSTSGPLDRPSLSTSGPLDRPSLSTSGPLDRLSLSTSGPLDRPSLSTSGPLDHTTASTSETRDHPTPSTSRPQLQPTSEPWKHPRLPSDVVPLHYDLELWVHLQPDQVEQSSKSFSGRLNITVKCVSPTTWVLIHSLRLDYQGATVLGPLPESPGADGEQRAVGQVAVNNLWKFPEKEYLVMEMRDTLKAGRHYVLQFDFSGLVNQTHRDGLFRNLYSDQRKIKALIASQLEPTFARTIFPCFDEPAMKATFNITIVHHPTYVALSNMPALAMSEREDANRSKWIVTSFETTPLMSAYITAFAVCDYNYVNGTERGKEVRIWARKDAVAEGGADFALTLAGPIFSKLEDVLNVSYPLPKIDLIGFPVFNSQAMENWGLITFDDFVLVHGKDDYPEKKTIILCTVAHEIAHQWFGNLVTMKWWNDIWLNEAFASYFEYYITKNIDPQILKFQNEFFYYSYMRTIFKEDHGTMYRTVSTEVKNYTETKEIGELFDLYIYKKGSCIVRMMSDFLGENLFLKGLESYLKTFAFSNSEQDDLWNHFQMVLDNQTEVLLPASLKSIMDKWTHQSGFPVITLDVSTGMVNQKPFFLSDYKNQMTPYHNNTWTVPITWIKSGIVQPLVWLDKSSKVFPEMQLSDSGHDWVTLNLNTTGYYMVNYDQLGWKKINLLLEKDPKAIPATDRMKLFDDAFRLSQHDYIEIETVLELTKYLAKEEEIIVWNTVLKNLLTSNIFVNLNSHNIYSLFKKYLLKRLTPMWHIYSTKIRENKLQDDTMSIISLRNVFRAACWLGLEDCLQLSREIFLKWMNHSETIKNSNVIKYEVMCYGVAMGSDREWDFLLSAYETDALEGNRDAVINSMCCSKDPWILYRYMEYALDAKLFTTEAPKVIENVANTEVGRLVAKDFLISNWQAVLERFGREYLFILADILAKPIFTESQVQELEQFFGNMLGEEARIVLHEHFQAKMKVNQQNDRKIARIANWLKKNMDD</sequence>
<dbReference type="FunCoup" id="A0A6P5IWL4">
    <property type="interactions" value="111"/>
</dbReference>
<organism evidence="21 22">
    <name type="scientific">Phascolarctos cinereus</name>
    <name type="common">Koala</name>
    <dbReference type="NCBI Taxonomy" id="38626"/>
    <lineage>
        <taxon>Eukaryota</taxon>
        <taxon>Metazoa</taxon>
        <taxon>Chordata</taxon>
        <taxon>Craniata</taxon>
        <taxon>Vertebrata</taxon>
        <taxon>Euteleostomi</taxon>
        <taxon>Mammalia</taxon>
        <taxon>Metatheria</taxon>
        <taxon>Diprotodontia</taxon>
        <taxon>Phascolarctidae</taxon>
        <taxon>Phascolarctos</taxon>
    </lineage>
</organism>
<proteinExistence type="inferred from homology"/>
<feature type="compositionally biased region" description="Polar residues" evidence="16">
    <location>
        <begin position="178"/>
        <end position="190"/>
    </location>
</feature>
<feature type="domain" description="ERAP1-like C-terminal" evidence="19">
    <location>
        <begin position="753"/>
        <end position="1058"/>
    </location>
</feature>
<dbReference type="CTD" id="206338"/>
<dbReference type="InterPro" id="IPR001930">
    <property type="entry name" value="Peptidase_M1"/>
</dbReference>
<evidence type="ECO:0000256" key="9">
    <source>
        <dbReference type="ARBA" id="ARBA00022989"/>
    </source>
</evidence>
<dbReference type="Gene3D" id="2.60.40.1910">
    <property type="match status" value="1"/>
</dbReference>
<dbReference type="PANTHER" id="PTHR11533">
    <property type="entry name" value="PROTEASE M1 ZINC METALLOPROTEASE"/>
    <property type="match status" value="1"/>
</dbReference>
<dbReference type="InterPro" id="IPR034016">
    <property type="entry name" value="M1_APN-typ"/>
</dbReference>
<evidence type="ECO:0000256" key="14">
    <source>
        <dbReference type="PIRSR" id="PIRSR634016-3"/>
    </source>
</evidence>
<dbReference type="PRINTS" id="PR00756">
    <property type="entry name" value="ALADIPTASE"/>
</dbReference>
<keyword evidence="8" id="KW-0735">Signal-anchor</keyword>
<dbReference type="GO" id="GO:0005737">
    <property type="term" value="C:cytoplasm"/>
    <property type="evidence" value="ECO:0007669"/>
    <property type="project" value="TreeGrafter"/>
</dbReference>
<dbReference type="KEGG" id="pcw:110194774"/>
<dbReference type="SUPFAM" id="SSF63737">
    <property type="entry name" value="Leukotriene A4 hydrolase N-terminal domain"/>
    <property type="match status" value="1"/>
</dbReference>
<feature type="domain" description="Aminopeptidase N-like N-terminal" evidence="20">
    <location>
        <begin position="203"/>
        <end position="411"/>
    </location>
</feature>
<evidence type="ECO:0000313" key="22">
    <source>
        <dbReference type="RefSeq" id="XP_020822954.1"/>
    </source>
</evidence>
<dbReference type="FunFam" id="2.60.40.1730:FF:000012">
    <property type="entry name" value="Aminopeptidase N"/>
    <property type="match status" value="1"/>
</dbReference>
<dbReference type="AlphaFoldDB" id="A0A6P5IWL4"/>
<evidence type="ECO:0000256" key="17">
    <source>
        <dbReference type="SAM" id="Phobius"/>
    </source>
</evidence>
<dbReference type="Pfam" id="PF01433">
    <property type="entry name" value="Peptidase_M1"/>
    <property type="match status" value="1"/>
</dbReference>
<dbReference type="InterPro" id="IPR014782">
    <property type="entry name" value="Peptidase_M1_dom"/>
</dbReference>
<dbReference type="InterPro" id="IPR042097">
    <property type="entry name" value="Aminopeptidase_N-like_N_sf"/>
</dbReference>
<evidence type="ECO:0000256" key="6">
    <source>
        <dbReference type="ARBA" id="ARBA00022801"/>
    </source>
</evidence>
<keyword evidence="22" id="KW-0031">Aminopeptidase</keyword>
<feature type="transmembrane region" description="Helical" evidence="17">
    <location>
        <begin position="25"/>
        <end position="48"/>
    </location>
</feature>
<evidence type="ECO:0000256" key="12">
    <source>
        <dbReference type="ARBA" id="ARBA00023180"/>
    </source>
</evidence>
<dbReference type="CDD" id="cd09601">
    <property type="entry name" value="M1_APN-Q_like"/>
    <property type="match status" value="1"/>
</dbReference>
<feature type="binding site" evidence="14">
    <location>
        <position position="518"/>
    </location>
    <ligand>
        <name>Zn(2+)</name>
        <dbReference type="ChEBI" id="CHEBI:29105"/>
        <note>catalytic</note>
    </ligand>
</feature>
<keyword evidence="6" id="KW-0378">Hydrolase</keyword>
<evidence type="ECO:0000313" key="21">
    <source>
        <dbReference type="Proteomes" id="UP000515140"/>
    </source>
</evidence>
<keyword evidence="11 17" id="KW-0472">Membrane</keyword>
<evidence type="ECO:0000256" key="3">
    <source>
        <dbReference type="ARBA" id="ARBA00022670"/>
    </source>
</evidence>
<name>A0A6P5IWL4_PHACI</name>
<feature type="region of interest" description="Disordered" evidence="16">
    <location>
        <begin position="79"/>
        <end position="197"/>
    </location>
</feature>
<keyword evidence="4 17" id="KW-0812">Transmembrane</keyword>
<evidence type="ECO:0000259" key="19">
    <source>
        <dbReference type="Pfam" id="PF11838"/>
    </source>
</evidence>
<dbReference type="InParanoid" id="A0A6P5IWL4"/>
<dbReference type="FunFam" id="1.10.390.10:FF:000016">
    <property type="entry name" value="Glutamyl aminopeptidase"/>
    <property type="match status" value="1"/>
</dbReference>
<dbReference type="Pfam" id="PF17900">
    <property type="entry name" value="Peptidase_M1_N"/>
    <property type="match status" value="1"/>
</dbReference>
<keyword evidence="21" id="KW-1185">Reference proteome</keyword>
<evidence type="ECO:0000256" key="16">
    <source>
        <dbReference type="SAM" id="MobiDB-lite"/>
    </source>
</evidence>
<feature type="compositionally biased region" description="Polar residues" evidence="16">
    <location>
        <begin position="111"/>
        <end position="171"/>
    </location>
</feature>
<evidence type="ECO:0000256" key="1">
    <source>
        <dbReference type="ARBA" id="ARBA00004606"/>
    </source>
</evidence>
<dbReference type="Pfam" id="PF11838">
    <property type="entry name" value="ERAP1_C"/>
    <property type="match status" value="1"/>
</dbReference>
<dbReference type="GO" id="GO:0005615">
    <property type="term" value="C:extracellular space"/>
    <property type="evidence" value="ECO:0007669"/>
    <property type="project" value="TreeGrafter"/>
</dbReference>
<reference evidence="22" key="1">
    <citation type="submission" date="2025-08" db="UniProtKB">
        <authorList>
            <consortium name="RefSeq"/>
        </authorList>
    </citation>
    <scope>IDENTIFICATION</scope>
    <source>
        <tissue evidence="22">Spleen</tissue>
    </source>
</reference>
<dbReference type="PANTHER" id="PTHR11533:SF31">
    <property type="entry name" value="AMINOPEPTIDASE Q"/>
    <property type="match status" value="1"/>
</dbReference>
<feature type="domain" description="Peptidase M1 membrane alanine aminopeptidase" evidence="18">
    <location>
        <begin position="447"/>
        <end position="676"/>
    </location>
</feature>
<dbReference type="GO" id="GO:0043171">
    <property type="term" value="P:peptide catabolic process"/>
    <property type="evidence" value="ECO:0007669"/>
    <property type="project" value="TreeGrafter"/>
</dbReference>
<keyword evidence="12" id="KW-0325">Glycoprotein</keyword>
<evidence type="ECO:0000256" key="4">
    <source>
        <dbReference type="ARBA" id="ARBA00022692"/>
    </source>
</evidence>
<dbReference type="FunFam" id="1.25.50.20:FF:000006">
    <property type="entry name" value="Aminopeptidase"/>
    <property type="match status" value="1"/>
</dbReference>
<dbReference type="Gene3D" id="2.60.40.1730">
    <property type="entry name" value="tricorn interacting facor f3 domain"/>
    <property type="match status" value="1"/>
</dbReference>
<keyword evidence="5 14" id="KW-0479">Metal-binding</keyword>
<gene>
    <name evidence="22" type="primary">LVRN</name>
</gene>
<dbReference type="GO" id="GO:0008270">
    <property type="term" value="F:zinc ion binding"/>
    <property type="evidence" value="ECO:0007669"/>
    <property type="project" value="InterPro"/>
</dbReference>
<feature type="active site" description="Proton acceptor" evidence="13">
    <location>
        <position position="519"/>
    </location>
</feature>
<keyword evidence="10" id="KW-0482">Metalloprotease</keyword>
<comment type="similarity">
    <text evidence="2">Belongs to the peptidase M1 family.</text>
</comment>
<evidence type="ECO:0000256" key="5">
    <source>
        <dbReference type="ARBA" id="ARBA00022723"/>
    </source>
</evidence>
<evidence type="ECO:0000259" key="18">
    <source>
        <dbReference type="Pfam" id="PF01433"/>
    </source>
</evidence>
<feature type="binding site" evidence="14">
    <location>
        <position position="522"/>
    </location>
    <ligand>
        <name>Zn(2+)</name>
        <dbReference type="ChEBI" id="CHEBI:29105"/>
        <note>catalytic</note>
    </ligand>
</feature>
<keyword evidence="3" id="KW-0645">Protease</keyword>
<evidence type="ECO:0000256" key="7">
    <source>
        <dbReference type="ARBA" id="ARBA00022833"/>
    </source>
</evidence>
<evidence type="ECO:0000256" key="15">
    <source>
        <dbReference type="PIRSR" id="PIRSR634016-4"/>
    </source>
</evidence>
<comment type="subcellular location">
    <subcellularLocation>
        <location evidence="1">Membrane</location>
        <topology evidence="1">Single-pass type II membrane protein</topology>
    </subcellularLocation>
</comment>
<dbReference type="RefSeq" id="XP_020822954.1">
    <property type="nucleotide sequence ID" value="XM_020967295.1"/>
</dbReference>
<dbReference type="GO" id="GO:0042277">
    <property type="term" value="F:peptide binding"/>
    <property type="evidence" value="ECO:0007669"/>
    <property type="project" value="TreeGrafter"/>
</dbReference>
<dbReference type="GeneID" id="110194774"/>
<dbReference type="InterPro" id="IPR045357">
    <property type="entry name" value="Aminopeptidase_N-like_N"/>
</dbReference>
<evidence type="ECO:0000256" key="10">
    <source>
        <dbReference type="ARBA" id="ARBA00023049"/>
    </source>
</evidence>
<dbReference type="InterPro" id="IPR024571">
    <property type="entry name" value="ERAP1-like_C_dom"/>
</dbReference>
<feature type="compositionally biased region" description="Basic and acidic residues" evidence="16">
    <location>
        <begin position="79"/>
        <end position="88"/>
    </location>
</feature>
<accession>A0A6P5IWL4</accession>
<evidence type="ECO:0000256" key="11">
    <source>
        <dbReference type="ARBA" id="ARBA00023136"/>
    </source>
</evidence>
<evidence type="ECO:0000256" key="8">
    <source>
        <dbReference type="ARBA" id="ARBA00022968"/>
    </source>
</evidence>
<keyword evidence="9 17" id="KW-1133">Transmembrane helix</keyword>
<evidence type="ECO:0000256" key="2">
    <source>
        <dbReference type="ARBA" id="ARBA00010136"/>
    </source>
</evidence>
<dbReference type="Gene3D" id="1.25.50.20">
    <property type="match status" value="1"/>
</dbReference>
<comment type="cofactor">
    <cofactor evidence="14">
        <name>Zn(2+)</name>
        <dbReference type="ChEBI" id="CHEBI:29105"/>
    </cofactor>
    <text evidence="14">Binds 1 zinc ion per subunit.</text>
</comment>
<protein>
    <submittedName>
        <fullName evidence="22">Aminopeptidase Q isoform X1</fullName>
    </submittedName>
</protein>
<evidence type="ECO:0000256" key="13">
    <source>
        <dbReference type="PIRSR" id="PIRSR634016-1"/>
    </source>
</evidence>
<dbReference type="Gene3D" id="1.10.390.10">
    <property type="entry name" value="Neutral Protease Domain 2"/>
    <property type="match status" value="1"/>
</dbReference>
<dbReference type="GO" id="GO:0016020">
    <property type="term" value="C:membrane"/>
    <property type="evidence" value="ECO:0007669"/>
    <property type="project" value="UniProtKB-SubCell"/>
</dbReference>
<feature type="site" description="Transition state stabilizer" evidence="15">
    <location>
        <position position="609"/>
    </location>
</feature>
<dbReference type="GO" id="GO:0006508">
    <property type="term" value="P:proteolysis"/>
    <property type="evidence" value="ECO:0007669"/>
    <property type="project" value="UniProtKB-KW"/>
</dbReference>